<organism evidence="1 2">
    <name type="scientific">Neoroseomonas lacus</name>
    <dbReference type="NCBI Taxonomy" id="287609"/>
    <lineage>
        <taxon>Bacteria</taxon>
        <taxon>Pseudomonadati</taxon>
        <taxon>Pseudomonadota</taxon>
        <taxon>Alphaproteobacteria</taxon>
        <taxon>Acetobacterales</taxon>
        <taxon>Acetobacteraceae</taxon>
        <taxon>Neoroseomonas</taxon>
    </lineage>
</organism>
<evidence type="ECO:0000313" key="1">
    <source>
        <dbReference type="EMBL" id="GGJ43152.1"/>
    </source>
</evidence>
<gene>
    <name evidence="1" type="ORF">GCM10011320_58340</name>
</gene>
<dbReference type="PANTHER" id="PTHR10443:SF12">
    <property type="entry name" value="DIPEPTIDASE"/>
    <property type="match status" value="1"/>
</dbReference>
<dbReference type="Proteomes" id="UP000661507">
    <property type="component" value="Unassembled WGS sequence"/>
</dbReference>
<sequence length="323" mass="34628">MNPMLIWDMTLSWNRRFRDRVTLPRLHAAGYGVVGLTVGGDLSTEARREAEAGIAAVVEWIAAEPARYVLIRTTDDVLHARRDGKLGIELNFQGIGPLEGSIELIGHFHALGIRHIGLVWNDANLAGSSATRGADTGLTQHGRALIHGMERAGIMVDGAHASYRTVMEAIDACAKPFIISHANVASLAPSYKNLTDDQISACAATGGVIGVSGLGSYLDDPRAMPDAMYRQIDHVAQLVGPAHVGLGLDYVTDAPLFWRMVRERPEIWPAPDGGPMAQSLFFEPERVHDLAALLDRAGYAVADIGGILGGNWQRVAAACWAAG</sequence>
<dbReference type="SUPFAM" id="SSF51556">
    <property type="entry name" value="Metallo-dependent hydrolases"/>
    <property type="match status" value="1"/>
</dbReference>
<dbReference type="Pfam" id="PF01244">
    <property type="entry name" value="Peptidase_M19"/>
    <property type="match status" value="1"/>
</dbReference>
<evidence type="ECO:0000313" key="2">
    <source>
        <dbReference type="Proteomes" id="UP000661507"/>
    </source>
</evidence>
<dbReference type="PROSITE" id="PS51365">
    <property type="entry name" value="RENAL_DIPEPTIDASE_2"/>
    <property type="match status" value="1"/>
</dbReference>
<dbReference type="GO" id="GO:0006508">
    <property type="term" value="P:proteolysis"/>
    <property type="evidence" value="ECO:0007669"/>
    <property type="project" value="InterPro"/>
</dbReference>
<dbReference type="AlphaFoldDB" id="A0A917L5B4"/>
<reference evidence="1" key="2">
    <citation type="submission" date="2020-09" db="EMBL/GenBank/DDBJ databases">
        <authorList>
            <person name="Sun Q."/>
            <person name="Zhou Y."/>
        </authorList>
    </citation>
    <scope>NUCLEOTIDE SEQUENCE</scope>
    <source>
        <strain evidence="1">CGMCC 1.3617</strain>
    </source>
</reference>
<accession>A0A917L5B4</accession>
<dbReference type="PANTHER" id="PTHR10443">
    <property type="entry name" value="MICROSOMAL DIPEPTIDASE"/>
    <property type="match status" value="1"/>
</dbReference>
<dbReference type="InterPro" id="IPR008257">
    <property type="entry name" value="Pept_M19"/>
</dbReference>
<dbReference type="EMBL" id="BMKW01000025">
    <property type="protein sequence ID" value="GGJ43152.1"/>
    <property type="molecule type" value="Genomic_DNA"/>
</dbReference>
<comment type="caution">
    <text evidence="1">The sequence shown here is derived from an EMBL/GenBank/DDBJ whole genome shotgun (WGS) entry which is preliminary data.</text>
</comment>
<dbReference type="InterPro" id="IPR032466">
    <property type="entry name" value="Metal_Hydrolase"/>
</dbReference>
<dbReference type="Gene3D" id="3.20.20.140">
    <property type="entry name" value="Metal-dependent hydrolases"/>
    <property type="match status" value="1"/>
</dbReference>
<keyword evidence="2" id="KW-1185">Reference proteome</keyword>
<proteinExistence type="predicted"/>
<reference evidence="1" key="1">
    <citation type="journal article" date="2014" name="Int. J. Syst. Evol. Microbiol.">
        <title>Complete genome sequence of Corynebacterium casei LMG S-19264T (=DSM 44701T), isolated from a smear-ripened cheese.</title>
        <authorList>
            <consortium name="US DOE Joint Genome Institute (JGI-PGF)"/>
            <person name="Walter F."/>
            <person name="Albersmeier A."/>
            <person name="Kalinowski J."/>
            <person name="Ruckert C."/>
        </authorList>
    </citation>
    <scope>NUCLEOTIDE SEQUENCE</scope>
    <source>
        <strain evidence="1">CGMCC 1.3617</strain>
    </source>
</reference>
<name>A0A917L5B4_9PROT</name>
<protein>
    <submittedName>
        <fullName evidence="1">Membrane dipeptidase</fullName>
    </submittedName>
</protein>
<dbReference type="GO" id="GO:0070573">
    <property type="term" value="F:metallodipeptidase activity"/>
    <property type="evidence" value="ECO:0007669"/>
    <property type="project" value="InterPro"/>
</dbReference>